<reference evidence="2" key="5">
    <citation type="submission" date="2025-09" db="UniProtKB">
        <authorList>
            <consortium name="Ensembl"/>
        </authorList>
    </citation>
    <scope>IDENTIFICATION</scope>
</reference>
<dbReference type="STRING" id="7868.ENSCMIP00000006046"/>
<feature type="transmembrane region" description="Helical" evidence="1">
    <location>
        <begin position="39"/>
        <end position="57"/>
    </location>
</feature>
<accession>A0A4W3GR65</accession>
<sequence length="133" mass="15035">MRLTGAELCLSPLLCAFYFTNKYILSVLKFTYPTLFQGWQMLVGGLLLQVSWKLGWVDMKSNVLWSAKISWFPGAVLFVGMIYAGSRALSKLPIPFFLVFHNVSELVATILQRLSKKEVWSICVVFSLSIHPA</sequence>
<protein>
    <recommendedName>
        <fullName evidence="4">Transmembrane protein 241</fullName>
    </recommendedName>
</protein>
<organism evidence="2 3">
    <name type="scientific">Callorhinchus milii</name>
    <name type="common">Ghost shark</name>
    <dbReference type="NCBI Taxonomy" id="7868"/>
    <lineage>
        <taxon>Eukaryota</taxon>
        <taxon>Metazoa</taxon>
        <taxon>Chordata</taxon>
        <taxon>Craniata</taxon>
        <taxon>Vertebrata</taxon>
        <taxon>Chondrichthyes</taxon>
        <taxon>Holocephali</taxon>
        <taxon>Chimaeriformes</taxon>
        <taxon>Callorhinchidae</taxon>
        <taxon>Callorhinchus</taxon>
    </lineage>
</organism>
<dbReference type="AlphaFoldDB" id="A0A4W3GR65"/>
<feature type="transmembrane region" description="Helical" evidence="1">
    <location>
        <begin position="69"/>
        <end position="86"/>
    </location>
</feature>
<reference evidence="3" key="2">
    <citation type="journal article" date="2007" name="PLoS Biol.">
        <title>Survey sequencing and comparative analysis of the elephant shark (Callorhinchus milii) genome.</title>
        <authorList>
            <person name="Venkatesh B."/>
            <person name="Kirkness E.F."/>
            <person name="Loh Y.H."/>
            <person name="Halpern A.L."/>
            <person name="Lee A.P."/>
            <person name="Johnson J."/>
            <person name="Dandona N."/>
            <person name="Viswanathan L.D."/>
            <person name="Tay A."/>
            <person name="Venter J.C."/>
            <person name="Strausberg R.L."/>
            <person name="Brenner S."/>
        </authorList>
    </citation>
    <scope>NUCLEOTIDE SEQUENCE [LARGE SCALE GENOMIC DNA]</scope>
</reference>
<evidence type="ECO:0000313" key="3">
    <source>
        <dbReference type="Proteomes" id="UP000314986"/>
    </source>
</evidence>
<name>A0A4W3GR65_CALMI</name>
<reference evidence="2" key="4">
    <citation type="submission" date="2025-08" db="UniProtKB">
        <authorList>
            <consortium name="Ensembl"/>
        </authorList>
    </citation>
    <scope>IDENTIFICATION</scope>
</reference>
<reference evidence="3" key="1">
    <citation type="journal article" date="2006" name="Science">
        <title>Ancient noncoding elements conserved in the human genome.</title>
        <authorList>
            <person name="Venkatesh B."/>
            <person name="Kirkness E.F."/>
            <person name="Loh Y.H."/>
            <person name="Halpern A.L."/>
            <person name="Lee A.P."/>
            <person name="Johnson J."/>
            <person name="Dandona N."/>
            <person name="Viswanathan L.D."/>
            <person name="Tay A."/>
            <person name="Venter J.C."/>
            <person name="Strausberg R.L."/>
            <person name="Brenner S."/>
        </authorList>
    </citation>
    <scope>NUCLEOTIDE SEQUENCE [LARGE SCALE GENOMIC DNA]</scope>
</reference>
<dbReference type="InParanoid" id="A0A4W3GR65"/>
<reference evidence="3" key="3">
    <citation type="journal article" date="2014" name="Nature">
        <title>Elephant shark genome provides unique insights into gnathostome evolution.</title>
        <authorList>
            <consortium name="International Elephant Shark Genome Sequencing Consortium"/>
            <person name="Venkatesh B."/>
            <person name="Lee A.P."/>
            <person name="Ravi V."/>
            <person name="Maurya A.K."/>
            <person name="Lian M.M."/>
            <person name="Swann J.B."/>
            <person name="Ohta Y."/>
            <person name="Flajnik M.F."/>
            <person name="Sutoh Y."/>
            <person name="Kasahara M."/>
            <person name="Hoon S."/>
            <person name="Gangu V."/>
            <person name="Roy S.W."/>
            <person name="Irimia M."/>
            <person name="Korzh V."/>
            <person name="Kondrychyn I."/>
            <person name="Lim Z.W."/>
            <person name="Tay B.H."/>
            <person name="Tohari S."/>
            <person name="Kong K.W."/>
            <person name="Ho S."/>
            <person name="Lorente-Galdos B."/>
            <person name="Quilez J."/>
            <person name="Marques-Bonet T."/>
            <person name="Raney B.J."/>
            <person name="Ingham P.W."/>
            <person name="Tay A."/>
            <person name="Hillier L.W."/>
            <person name="Minx P."/>
            <person name="Boehm T."/>
            <person name="Wilson R.K."/>
            <person name="Brenner S."/>
            <person name="Warren W.C."/>
        </authorList>
    </citation>
    <scope>NUCLEOTIDE SEQUENCE [LARGE SCALE GENOMIC DNA]</scope>
</reference>
<keyword evidence="3" id="KW-1185">Reference proteome</keyword>
<keyword evidence="1" id="KW-0812">Transmembrane</keyword>
<dbReference type="OMA" id="KEVWSIC"/>
<keyword evidence="1" id="KW-1133">Transmembrane helix</keyword>
<evidence type="ECO:0000313" key="2">
    <source>
        <dbReference type="Ensembl" id="ENSCMIP00000006046.1"/>
    </source>
</evidence>
<dbReference type="Proteomes" id="UP000314986">
    <property type="component" value="Unassembled WGS sequence"/>
</dbReference>
<evidence type="ECO:0008006" key="4">
    <source>
        <dbReference type="Google" id="ProtNLM"/>
    </source>
</evidence>
<dbReference type="Ensembl" id="ENSCMIT00000006245.1">
    <property type="protein sequence ID" value="ENSCMIP00000006046.1"/>
    <property type="gene ID" value="ENSCMIG00000003477.1"/>
</dbReference>
<proteinExistence type="predicted"/>
<keyword evidence="1" id="KW-0472">Membrane</keyword>
<evidence type="ECO:0000256" key="1">
    <source>
        <dbReference type="SAM" id="Phobius"/>
    </source>
</evidence>
<dbReference type="GeneTree" id="ENSGT00510000048348"/>